<dbReference type="SUPFAM" id="SSF57701">
    <property type="entry name" value="Zn2/Cys6 DNA-binding domain"/>
    <property type="match status" value="1"/>
</dbReference>
<dbReference type="AlphaFoldDB" id="A0A6G1MP78"/>
<evidence type="ECO:0000256" key="2">
    <source>
        <dbReference type="ARBA" id="ARBA00023242"/>
    </source>
</evidence>
<gene>
    <name evidence="5" type="ORF">TWF191_010371</name>
    <name evidence="6" type="ORF">TWF679_008990</name>
</gene>
<dbReference type="Gene3D" id="4.10.240.10">
    <property type="entry name" value="Zn(2)-C6 fungal-type DNA-binding domain"/>
    <property type="match status" value="1"/>
</dbReference>
<feature type="region of interest" description="Disordered" evidence="3">
    <location>
        <begin position="387"/>
        <end position="422"/>
    </location>
</feature>
<evidence type="ECO:0000256" key="1">
    <source>
        <dbReference type="ARBA" id="ARBA00022723"/>
    </source>
</evidence>
<dbReference type="EMBL" id="WIWT01000006">
    <property type="protein sequence ID" value="KAF3220800.1"/>
    <property type="molecule type" value="Genomic_DNA"/>
</dbReference>
<evidence type="ECO:0000256" key="3">
    <source>
        <dbReference type="SAM" id="MobiDB-lite"/>
    </source>
</evidence>
<dbReference type="GO" id="GO:0003677">
    <property type="term" value="F:DNA binding"/>
    <property type="evidence" value="ECO:0007669"/>
    <property type="project" value="InterPro"/>
</dbReference>
<dbReference type="PANTHER" id="PTHR47256:SF3">
    <property type="entry name" value="ZN(II)2CYS6 TRANSCRIPTION FACTOR (EUROFUNG)"/>
    <property type="match status" value="1"/>
</dbReference>
<dbReference type="InterPro" id="IPR036864">
    <property type="entry name" value="Zn2-C6_fun-type_DNA-bd_sf"/>
</dbReference>
<comment type="caution">
    <text evidence="6">The sequence shown here is derived from an EMBL/GenBank/DDBJ whole genome shotgun (WGS) entry which is preliminary data.</text>
</comment>
<dbReference type="InterPro" id="IPR053187">
    <property type="entry name" value="Notoamide_regulator"/>
</dbReference>
<evidence type="ECO:0000313" key="6">
    <source>
        <dbReference type="EMBL" id="KAF3220800.1"/>
    </source>
</evidence>
<keyword evidence="1" id="KW-0479">Metal-binding</keyword>
<dbReference type="GO" id="GO:0008270">
    <property type="term" value="F:zinc ion binding"/>
    <property type="evidence" value="ECO:0007669"/>
    <property type="project" value="InterPro"/>
</dbReference>
<dbReference type="Pfam" id="PF00172">
    <property type="entry name" value="Zn_clus"/>
    <property type="match status" value="1"/>
</dbReference>
<dbReference type="OrthoDB" id="2593732at2759"/>
<dbReference type="InterPro" id="IPR007219">
    <property type="entry name" value="XnlR_reg_dom"/>
</dbReference>
<evidence type="ECO:0000313" key="7">
    <source>
        <dbReference type="Proteomes" id="UP000483672"/>
    </source>
</evidence>
<dbReference type="GO" id="GO:0000981">
    <property type="term" value="F:DNA-binding transcription factor activity, RNA polymerase II-specific"/>
    <property type="evidence" value="ECO:0007669"/>
    <property type="project" value="InterPro"/>
</dbReference>
<dbReference type="Proteomes" id="UP000614610">
    <property type="component" value="Unassembled WGS sequence"/>
</dbReference>
<feature type="domain" description="Zn(2)-C6 fungal-type" evidence="4">
    <location>
        <begin position="29"/>
        <end position="59"/>
    </location>
</feature>
<name>A0A6G1MP78_ORBOL</name>
<dbReference type="CDD" id="cd12148">
    <property type="entry name" value="fungal_TF_MHR"/>
    <property type="match status" value="1"/>
</dbReference>
<dbReference type="PROSITE" id="PS00463">
    <property type="entry name" value="ZN2_CY6_FUNGAL_1"/>
    <property type="match status" value="1"/>
</dbReference>
<dbReference type="SMART" id="SM00066">
    <property type="entry name" value="GAL4"/>
    <property type="match status" value="1"/>
</dbReference>
<dbReference type="PROSITE" id="PS50048">
    <property type="entry name" value="ZN2_CY6_FUNGAL_2"/>
    <property type="match status" value="1"/>
</dbReference>
<feature type="region of interest" description="Disordered" evidence="3">
    <location>
        <begin position="330"/>
        <end position="350"/>
    </location>
</feature>
<accession>A0A6G1MP78</accession>
<dbReference type="EMBL" id="WIPF01000080">
    <property type="protein sequence ID" value="KAF3212893.1"/>
    <property type="molecule type" value="Genomic_DNA"/>
</dbReference>
<dbReference type="InterPro" id="IPR001138">
    <property type="entry name" value="Zn2Cys6_DnaBD"/>
</dbReference>
<organism evidence="6 8">
    <name type="scientific">Orbilia oligospora</name>
    <name type="common">Nematode-trapping fungus</name>
    <name type="synonym">Arthrobotrys oligospora</name>
    <dbReference type="NCBI Taxonomy" id="2813651"/>
    <lineage>
        <taxon>Eukaryota</taxon>
        <taxon>Fungi</taxon>
        <taxon>Dikarya</taxon>
        <taxon>Ascomycota</taxon>
        <taxon>Pezizomycotina</taxon>
        <taxon>Orbiliomycetes</taxon>
        <taxon>Orbiliales</taxon>
        <taxon>Orbiliaceae</taxon>
        <taxon>Orbilia</taxon>
    </lineage>
</organism>
<keyword evidence="2" id="KW-0539">Nucleus</keyword>
<feature type="region of interest" description="Disordered" evidence="3">
    <location>
        <begin position="1"/>
        <end position="23"/>
    </location>
</feature>
<dbReference type="GO" id="GO:0006351">
    <property type="term" value="P:DNA-templated transcription"/>
    <property type="evidence" value="ECO:0007669"/>
    <property type="project" value="InterPro"/>
</dbReference>
<proteinExistence type="predicted"/>
<sequence length="492" mass="55021">MQRQPLPSRSAVEKSTPKPRAKRHAVVKACDACRRGKTKCTGETPKCARCRSQNKECQYAPDTSAEEKHSHRSVAYLRHQIELESAENRKYREIINHMRTTSGPSLRKTINLIRSQSSVEDMLAFIRNDGNAILPIRDLSPPPQTTELTLLANTYVEAAGQTVSQQMDLGIIDDTPLFNLPAAPWTTVTDDNELVSHLLSSYATWDANALHFFDTDVFLEGMEKEDHNFCSPLLANSVLAMACHFSNRIPIRSDPHNPNTLGYRFLREAMNMWHHEYDNLKLTNVQAGLVLSEVVSVNGMDSLGWMLFQTAVDLLKKLLAELELSKAKSATEGKEESALSDTRGDSDNDEKMERAISATVWATFRLSCIYSLLYKNRPLMGIPTIPLPEDRSGGTDTSPGGPNAKLPSVWRPYPYTQPSEPDRTREGIRAFCGISLISYELCDLHTTEGKEVKPLTVQEKTHLYQETAEWKDGLPEGLRIGESSAPFIATSQ</sequence>
<protein>
    <recommendedName>
        <fullName evidence="4">Zn(2)-C6 fungal-type domain-containing protein</fullName>
    </recommendedName>
</protein>
<dbReference type="Pfam" id="PF04082">
    <property type="entry name" value="Fungal_trans"/>
    <property type="match status" value="1"/>
</dbReference>
<dbReference type="Proteomes" id="UP000483672">
    <property type="component" value="Unassembled WGS sequence"/>
</dbReference>
<evidence type="ECO:0000313" key="8">
    <source>
        <dbReference type="Proteomes" id="UP000614610"/>
    </source>
</evidence>
<evidence type="ECO:0000313" key="5">
    <source>
        <dbReference type="EMBL" id="KAF3212893.1"/>
    </source>
</evidence>
<dbReference type="PANTHER" id="PTHR47256">
    <property type="entry name" value="ZN(II)2CYS6 TRANSCRIPTION FACTOR (EUROFUNG)-RELATED"/>
    <property type="match status" value="1"/>
</dbReference>
<reference evidence="6 7" key="1">
    <citation type="submission" date="2019-06" db="EMBL/GenBank/DDBJ databases">
        <authorList>
            <person name="Palmer J.M."/>
        </authorList>
    </citation>
    <scope>NUCLEOTIDE SEQUENCE</scope>
    <source>
        <strain evidence="5 7">TWF191</strain>
        <strain evidence="6">TWF679</strain>
    </source>
</reference>
<dbReference type="CDD" id="cd00067">
    <property type="entry name" value="GAL4"/>
    <property type="match status" value="1"/>
</dbReference>
<evidence type="ECO:0000259" key="4">
    <source>
        <dbReference type="PROSITE" id="PS50048"/>
    </source>
</evidence>